<accession>A0ABY6BLV2</accession>
<reference evidence="2" key="1">
    <citation type="submission" date="2022-09" db="EMBL/GenBank/DDBJ databases">
        <title>Tahibacter sp. nov., isolated from a fresh water.</title>
        <authorList>
            <person name="Baek J.H."/>
            <person name="Lee J.K."/>
            <person name="Kim J.M."/>
            <person name="Jeon C.O."/>
        </authorList>
    </citation>
    <scope>NUCLEOTIDE SEQUENCE</scope>
    <source>
        <strain evidence="2">W38</strain>
    </source>
</reference>
<feature type="transmembrane region" description="Helical" evidence="1">
    <location>
        <begin position="201"/>
        <end position="217"/>
    </location>
</feature>
<gene>
    <name evidence="2" type="ORF">N4264_10470</name>
</gene>
<keyword evidence="3" id="KW-1185">Reference proteome</keyword>
<protein>
    <recommendedName>
        <fullName evidence="4">PH (Pleckstrin Homology) domain-containing protein</fullName>
    </recommendedName>
</protein>
<evidence type="ECO:0000256" key="1">
    <source>
        <dbReference type="SAM" id="Phobius"/>
    </source>
</evidence>
<dbReference type="EMBL" id="CP104694">
    <property type="protein sequence ID" value="UXI70025.1"/>
    <property type="molecule type" value="Genomic_DNA"/>
</dbReference>
<proteinExistence type="predicted"/>
<evidence type="ECO:0000313" key="2">
    <source>
        <dbReference type="EMBL" id="UXI70025.1"/>
    </source>
</evidence>
<feature type="transmembrane region" description="Helical" evidence="1">
    <location>
        <begin position="110"/>
        <end position="128"/>
    </location>
</feature>
<feature type="transmembrane region" description="Helical" evidence="1">
    <location>
        <begin position="79"/>
        <end position="98"/>
    </location>
</feature>
<feature type="transmembrane region" description="Helical" evidence="1">
    <location>
        <begin position="21"/>
        <end position="41"/>
    </location>
</feature>
<evidence type="ECO:0000313" key="3">
    <source>
        <dbReference type="Proteomes" id="UP001064632"/>
    </source>
</evidence>
<feature type="transmembrane region" description="Helical" evidence="1">
    <location>
        <begin position="47"/>
        <end position="67"/>
    </location>
</feature>
<dbReference type="Proteomes" id="UP001064632">
    <property type="component" value="Chromosome"/>
</dbReference>
<sequence>MNTTVPVMSSAELRRARRMTVGLAGLIYLAGWAMVTFPLPFSDAGPMPPWPVMIDYLLTVPAIYAFLHRREPRRALRGALALAGFGYLLASWILPPLAGPFWDTLRGLRNLSLAIGVAIELGILFLFFRALGGLRRAENPDYALTGVVEKVFGPGFVTRILAFELRIWFMVFAPPRWKWAYRGTRHFSYHAKDANLANQQGFLVLIAAELPVAHLLVSLWSSLAAWIFTGLSLYSLAFLFAHYRATQRCPISLDDRQLYLRYGMFLSEQAIALSQIESITLHRGPVTRDSTQLRLCESGDPNVCIRLRSPQAVAGLFGRERQIEIIYLGVDQPHAFVNAVQTTLASTESVPTAAVHTAPFTS</sequence>
<keyword evidence="1" id="KW-0812">Transmembrane</keyword>
<organism evidence="2 3">
    <name type="scientific">Tahibacter amnicola</name>
    <dbReference type="NCBI Taxonomy" id="2976241"/>
    <lineage>
        <taxon>Bacteria</taxon>
        <taxon>Pseudomonadati</taxon>
        <taxon>Pseudomonadota</taxon>
        <taxon>Gammaproteobacteria</taxon>
        <taxon>Lysobacterales</taxon>
        <taxon>Rhodanobacteraceae</taxon>
        <taxon>Tahibacter</taxon>
    </lineage>
</organism>
<keyword evidence="1" id="KW-0472">Membrane</keyword>
<name>A0ABY6BLV2_9GAMM</name>
<feature type="transmembrane region" description="Helical" evidence="1">
    <location>
        <begin position="223"/>
        <end position="243"/>
    </location>
</feature>
<evidence type="ECO:0008006" key="4">
    <source>
        <dbReference type="Google" id="ProtNLM"/>
    </source>
</evidence>
<dbReference type="RefSeq" id="WP_261696976.1">
    <property type="nucleotide sequence ID" value="NZ_CP104694.1"/>
</dbReference>
<keyword evidence="1" id="KW-1133">Transmembrane helix</keyword>